<dbReference type="InterPro" id="IPR010998">
    <property type="entry name" value="Integrase_recombinase_N"/>
</dbReference>
<feature type="compositionally biased region" description="Basic and acidic residues" evidence="4">
    <location>
        <begin position="83"/>
        <end position="99"/>
    </location>
</feature>
<proteinExistence type="inferred from homology"/>
<dbReference type="InterPro" id="IPR004107">
    <property type="entry name" value="Integrase_SAM-like_N"/>
</dbReference>
<dbReference type="KEGG" id="tse:THMIRHAS_03780"/>
<evidence type="ECO:0000313" key="7">
    <source>
        <dbReference type="EMBL" id="BBP45005.1"/>
    </source>
</evidence>
<dbReference type="InterPro" id="IPR050808">
    <property type="entry name" value="Phage_Integrase"/>
</dbReference>
<feature type="region of interest" description="Disordered" evidence="4">
    <location>
        <begin position="75"/>
        <end position="99"/>
    </location>
</feature>
<gene>
    <name evidence="7" type="ORF">THMIRHAS_03780</name>
</gene>
<dbReference type="Pfam" id="PF13356">
    <property type="entry name" value="Arm-DNA-bind_3"/>
    <property type="match status" value="1"/>
</dbReference>
<evidence type="ECO:0000259" key="5">
    <source>
        <dbReference type="Pfam" id="PF13356"/>
    </source>
</evidence>
<dbReference type="Proteomes" id="UP000501726">
    <property type="component" value="Chromosome"/>
</dbReference>
<dbReference type="AlphaFoldDB" id="A0A6F8PSB1"/>
<dbReference type="Gene3D" id="3.30.160.390">
    <property type="entry name" value="Integrase, DNA-binding domain"/>
    <property type="match status" value="1"/>
</dbReference>
<dbReference type="RefSeq" id="WP_173270069.1">
    <property type="nucleotide sequence ID" value="NZ_AP021889.1"/>
</dbReference>
<evidence type="ECO:0000256" key="3">
    <source>
        <dbReference type="ARBA" id="ARBA00023125"/>
    </source>
</evidence>
<name>A0A6F8PSB1_9GAMM</name>
<dbReference type="Gene3D" id="1.10.150.130">
    <property type="match status" value="1"/>
</dbReference>
<evidence type="ECO:0000313" key="8">
    <source>
        <dbReference type="Proteomes" id="UP000501726"/>
    </source>
</evidence>
<comment type="similarity">
    <text evidence="1">Belongs to the 'phage' integrase family.</text>
</comment>
<dbReference type="InterPro" id="IPR025166">
    <property type="entry name" value="Integrase_DNA_bind_dom"/>
</dbReference>
<evidence type="ECO:0000259" key="6">
    <source>
        <dbReference type="Pfam" id="PF14659"/>
    </source>
</evidence>
<feature type="domain" description="Integrase DNA-binding" evidence="5">
    <location>
        <begin position="2"/>
        <end position="88"/>
    </location>
</feature>
<evidence type="ECO:0008006" key="9">
    <source>
        <dbReference type="Google" id="ProtNLM"/>
    </source>
</evidence>
<sequence length="149" mass="17430">MLTDTKLRKLKAADKVYKETDSNGLYVEVRQTGKKFFRFRYRHPQTRKEQVLTLGEYPALGLAQARTLRDQAKEALAIGQDPSEQKQQTKAEQKNIEQESTRLANRMTFAQLYDEWLNHMAESWQYSTLKKNRGRIEGHLIPRLGDFTP</sequence>
<feature type="domain" description="Integrase SAM-like N-terminal" evidence="6">
    <location>
        <begin position="108"/>
        <end position="146"/>
    </location>
</feature>
<evidence type="ECO:0000256" key="2">
    <source>
        <dbReference type="ARBA" id="ARBA00022908"/>
    </source>
</evidence>
<protein>
    <recommendedName>
        <fullName evidence="9">Integrase DNA-binding domain-containing protein</fullName>
    </recommendedName>
</protein>
<accession>A0A6F8PSB1</accession>
<dbReference type="Pfam" id="PF14659">
    <property type="entry name" value="Phage_int_SAM_3"/>
    <property type="match status" value="1"/>
</dbReference>
<dbReference type="GO" id="GO:0015074">
    <property type="term" value="P:DNA integration"/>
    <property type="evidence" value="ECO:0007669"/>
    <property type="project" value="UniProtKB-KW"/>
</dbReference>
<dbReference type="PANTHER" id="PTHR30629:SF2">
    <property type="entry name" value="PROPHAGE INTEGRASE INTS-RELATED"/>
    <property type="match status" value="1"/>
</dbReference>
<organism evidence="7 8">
    <name type="scientific">Thiosulfatimonas sediminis</name>
    <dbReference type="NCBI Taxonomy" id="2675054"/>
    <lineage>
        <taxon>Bacteria</taxon>
        <taxon>Pseudomonadati</taxon>
        <taxon>Pseudomonadota</taxon>
        <taxon>Gammaproteobacteria</taxon>
        <taxon>Thiotrichales</taxon>
        <taxon>Piscirickettsiaceae</taxon>
        <taxon>Thiosulfatimonas</taxon>
    </lineage>
</organism>
<dbReference type="InterPro" id="IPR038488">
    <property type="entry name" value="Integrase_DNA-bd_sf"/>
</dbReference>
<dbReference type="PANTHER" id="PTHR30629">
    <property type="entry name" value="PROPHAGE INTEGRASE"/>
    <property type="match status" value="1"/>
</dbReference>
<evidence type="ECO:0000256" key="4">
    <source>
        <dbReference type="SAM" id="MobiDB-lite"/>
    </source>
</evidence>
<reference evidence="8" key="1">
    <citation type="submission" date="2019-11" db="EMBL/GenBank/DDBJ databases">
        <title>Isolation and characterization of two novel species in the genus Thiomicrorhabdus.</title>
        <authorList>
            <person name="Mochizuki J."/>
            <person name="Kojima H."/>
            <person name="Fukui M."/>
        </authorList>
    </citation>
    <scope>NUCLEOTIDE SEQUENCE [LARGE SCALE GENOMIC DNA]</scope>
    <source>
        <strain evidence="8">aks77</strain>
    </source>
</reference>
<keyword evidence="3" id="KW-0238">DNA-binding</keyword>
<evidence type="ECO:0000256" key="1">
    <source>
        <dbReference type="ARBA" id="ARBA00008857"/>
    </source>
</evidence>
<dbReference type="EMBL" id="AP021889">
    <property type="protein sequence ID" value="BBP45005.1"/>
    <property type="molecule type" value="Genomic_DNA"/>
</dbReference>
<dbReference type="GO" id="GO:0003677">
    <property type="term" value="F:DNA binding"/>
    <property type="evidence" value="ECO:0007669"/>
    <property type="project" value="UniProtKB-KW"/>
</dbReference>
<keyword evidence="2" id="KW-0229">DNA integration</keyword>
<keyword evidence="8" id="KW-1185">Reference proteome</keyword>